<comment type="caution">
    <text evidence="1">The sequence shown here is derived from an EMBL/GenBank/DDBJ whole genome shotgun (WGS) entry which is preliminary data.</text>
</comment>
<proteinExistence type="predicted"/>
<dbReference type="EMBL" id="JAVDYB010000001">
    <property type="protein sequence ID" value="MDR7276092.1"/>
    <property type="molecule type" value="Genomic_DNA"/>
</dbReference>
<name>A0AAE3YP62_9ACTN</name>
<protein>
    <submittedName>
        <fullName evidence="1">Uncharacterized protein</fullName>
    </submittedName>
</protein>
<reference evidence="1" key="1">
    <citation type="submission" date="2023-07" db="EMBL/GenBank/DDBJ databases">
        <title>Sequencing the genomes of 1000 actinobacteria strains.</title>
        <authorList>
            <person name="Klenk H.-P."/>
        </authorList>
    </citation>
    <scope>NUCLEOTIDE SEQUENCE</scope>
    <source>
        <strain evidence="1">DSM 44707</strain>
    </source>
</reference>
<dbReference type="AlphaFoldDB" id="A0AAE3YP62"/>
<sequence>MILVGLTLVAGACSPVASVAPPADELSGEDLFVSCAEIFKPGRTIDGKLAVTACHDLDGKARTPQYIRCTDGRHLWRIDATLSENPGWGFTGNVFTASGDLENDPDLADAMIKCRR</sequence>
<keyword evidence="2" id="KW-1185">Reference proteome</keyword>
<accession>A0AAE3YP62</accession>
<organism evidence="1 2">
    <name type="scientific">Catenuloplanes atrovinosus</name>
    <dbReference type="NCBI Taxonomy" id="137266"/>
    <lineage>
        <taxon>Bacteria</taxon>
        <taxon>Bacillati</taxon>
        <taxon>Actinomycetota</taxon>
        <taxon>Actinomycetes</taxon>
        <taxon>Micromonosporales</taxon>
        <taxon>Micromonosporaceae</taxon>
        <taxon>Catenuloplanes</taxon>
    </lineage>
</organism>
<evidence type="ECO:0000313" key="1">
    <source>
        <dbReference type="EMBL" id="MDR7276092.1"/>
    </source>
</evidence>
<gene>
    <name evidence="1" type="ORF">J2S41_002870</name>
</gene>
<dbReference type="Proteomes" id="UP001183643">
    <property type="component" value="Unassembled WGS sequence"/>
</dbReference>
<dbReference type="RefSeq" id="WP_310367930.1">
    <property type="nucleotide sequence ID" value="NZ_JAVDYB010000001.1"/>
</dbReference>
<evidence type="ECO:0000313" key="2">
    <source>
        <dbReference type="Proteomes" id="UP001183643"/>
    </source>
</evidence>